<dbReference type="OrthoDB" id="5817230at2759"/>
<dbReference type="EMBL" id="ASPP01026811">
    <property type="protein sequence ID" value="ETO06764.1"/>
    <property type="molecule type" value="Genomic_DNA"/>
</dbReference>
<feature type="compositionally biased region" description="Basic and acidic residues" evidence="7">
    <location>
        <begin position="9"/>
        <end position="30"/>
    </location>
</feature>
<keyword evidence="8" id="KW-0812">Transmembrane</keyword>
<evidence type="ECO:0000256" key="8">
    <source>
        <dbReference type="SAM" id="Phobius"/>
    </source>
</evidence>
<dbReference type="GO" id="GO:0003924">
    <property type="term" value="F:GTPase activity"/>
    <property type="evidence" value="ECO:0007669"/>
    <property type="project" value="InterPro"/>
</dbReference>
<keyword evidence="8" id="KW-0472">Membrane</keyword>
<proteinExistence type="predicted"/>
<sequence length="383" mass="44997">MGTCSGSQQDDKLPIRDFADVEQKERSTDAREMDANIREWMLEQHLRDSRVKRLLLLGSGSSGKSTLFKQLKCISKKEDEDVFKARVCTYSKKKINKMKKKKKSPERYGDLRIDLDEDLESMEDKEKYQVLQDIRLCMLFYKETFEGAINLITPEECKTASSIEDEDDDPTYISDWLSRIYSNGAEETFAGEQPALNWKIMRGLGHAMKRLWNNTIWKKTYDLRGVEKYAIIENVDYFFDRTLVLFQRSYLPNIEDMIKVRIRTTGIVNAFYEVKEKKDITLHIIDVGWLFSFFFFLPSPPFGFAYSFPLLLIFFFVGINLGGQRSERRKWIHQFTNVAAVIFMVIKKKKKKLHNTFNCVCIRDISLCMCMCALCFFNLLRQH</sequence>
<evidence type="ECO:0000256" key="6">
    <source>
        <dbReference type="PIRSR" id="PIRSR601019-2"/>
    </source>
</evidence>
<dbReference type="Gene3D" id="1.10.400.10">
    <property type="entry name" value="GI Alpha 1, domain 2-like"/>
    <property type="match status" value="2"/>
</dbReference>
<comment type="caution">
    <text evidence="9">The sequence shown here is derived from an EMBL/GenBank/DDBJ whole genome shotgun (WGS) entry which is preliminary data.</text>
</comment>
<dbReference type="PANTHER" id="PTHR10218:SF302">
    <property type="entry name" value="GUANINE NUCLEOTIDE-BINDING PROTEIN ALPHA-5 SUBUNIT"/>
    <property type="match status" value="1"/>
</dbReference>
<dbReference type="InterPro" id="IPR027417">
    <property type="entry name" value="P-loop_NTPase"/>
</dbReference>
<keyword evidence="6" id="KW-0460">Magnesium</keyword>
<name>X6LYR2_RETFI</name>
<dbReference type="SMART" id="SM00275">
    <property type="entry name" value="G_alpha"/>
    <property type="match status" value="1"/>
</dbReference>
<accession>X6LYR2</accession>
<feature type="region of interest" description="Disordered" evidence="7">
    <location>
        <begin position="1"/>
        <end position="30"/>
    </location>
</feature>
<dbReference type="GO" id="GO:0005834">
    <property type="term" value="C:heterotrimeric G-protein complex"/>
    <property type="evidence" value="ECO:0007669"/>
    <property type="project" value="TreeGrafter"/>
</dbReference>
<dbReference type="Pfam" id="PF00503">
    <property type="entry name" value="G-alpha"/>
    <property type="match status" value="1"/>
</dbReference>
<feature type="transmembrane region" description="Helical" evidence="8">
    <location>
        <begin position="357"/>
        <end position="380"/>
    </location>
</feature>
<dbReference type="Gene3D" id="3.40.50.300">
    <property type="entry name" value="P-loop containing nucleotide triphosphate hydrolases"/>
    <property type="match status" value="3"/>
</dbReference>
<evidence type="ECO:0000313" key="9">
    <source>
        <dbReference type="EMBL" id="ETO06764.1"/>
    </source>
</evidence>
<organism evidence="9 10">
    <name type="scientific">Reticulomyxa filosa</name>
    <dbReference type="NCBI Taxonomy" id="46433"/>
    <lineage>
        <taxon>Eukaryota</taxon>
        <taxon>Sar</taxon>
        <taxon>Rhizaria</taxon>
        <taxon>Retaria</taxon>
        <taxon>Foraminifera</taxon>
        <taxon>Monothalamids</taxon>
        <taxon>Reticulomyxidae</taxon>
        <taxon>Reticulomyxa</taxon>
    </lineage>
</organism>
<dbReference type="AlphaFoldDB" id="X6LYR2"/>
<dbReference type="GO" id="GO:0001664">
    <property type="term" value="F:G protein-coupled receptor binding"/>
    <property type="evidence" value="ECO:0007669"/>
    <property type="project" value="TreeGrafter"/>
</dbReference>
<evidence type="ECO:0000256" key="3">
    <source>
        <dbReference type="ARBA" id="ARBA00023134"/>
    </source>
</evidence>
<keyword evidence="2 5" id="KW-0547">Nucleotide-binding</keyword>
<keyword evidence="10" id="KW-1185">Reference proteome</keyword>
<feature type="transmembrane region" description="Helical" evidence="8">
    <location>
        <begin position="303"/>
        <end position="323"/>
    </location>
</feature>
<dbReference type="PANTHER" id="PTHR10218">
    <property type="entry name" value="GTP-BINDING PROTEIN ALPHA SUBUNIT"/>
    <property type="match status" value="1"/>
</dbReference>
<dbReference type="SUPFAM" id="SSF52540">
    <property type="entry name" value="P-loop containing nucleoside triphosphate hydrolases"/>
    <property type="match status" value="1"/>
</dbReference>
<dbReference type="GO" id="GO:0031683">
    <property type="term" value="F:G-protein beta/gamma-subunit complex binding"/>
    <property type="evidence" value="ECO:0007669"/>
    <property type="project" value="InterPro"/>
</dbReference>
<evidence type="ECO:0000256" key="5">
    <source>
        <dbReference type="PIRSR" id="PIRSR601019-1"/>
    </source>
</evidence>
<feature type="binding site" evidence="5">
    <location>
        <begin position="286"/>
        <end position="324"/>
    </location>
    <ligand>
        <name>GTP</name>
        <dbReference type="ChEBI" id="CHEBI:37565"/>
    </ligand>
</feature>
<keyword evidence="1 6" id="KW-0479">Metal-binding</keyword>
<gene>
    <name evidence="9" type="ORF">RFI_30630</name>
</gene>
<dbReference type="GO" id="GO:0007188">
    <property type="term" value="P:adenylate cyclase-modulating G protein-coupled receptor signaling pathway"/>
    <property type="evidence" value="ECO:0007669"/>
    <property type="project" value="TreeGrafter"/>
</dbReference>
<evidence type="ECO:0000256" key="2">
    <source>
        <dbReference type="ARBA" id="ARBA00022741"/>
    </source>
</evidence>
<keyword evidence="8" id="KW-1133">Transmembrane helix</keyword>
<feature type="binding site" evidence="6">
    <location>
        <position position="264"/>
    </location>
    <ligand>
        <name>Mg(2+)</name>
        <dbReference type="ChEBI" id="CHEBI:18420"/>
    </ligand>
</feature>
<evidence type="ECO:0000256" key="1">
    <source>
        <dbReference type="ARBA" id="ARBA00022723"/>
    </source>
</evidence>
<dbReference type="PROSITE" id="PS51882">
    <property type="entry name" value="G_ALPHA"/>
    <property type="match status" value="1"/>
</dbReference>
<keyword evidence="4" id="KW-0807">Transducer</keyword>
<dbReference type="Proteomes" id="UP000023152">
    <property type="component" value="Unassembled WGS sequence"/>
</dbReference>
<keyword evidence="3 5" id="KW-0342">GTP-binding</keyword>
<dbReference type="InterPro" id="IPR001019">
    <property type="entry name" value="Gprotein_alpha_su"/>
</dbReference>
<dbReference type="InterPro" id="IPR011025">
    <property type="entry name" value="GproteinA_insert"/>
</dbReference>
<dbReference type="GO" id="GO:0046872">
    <property type="term" value="F:metal ion binding"/>
    <property type="evidence" value="ECO:0007669"/>
    <property type="project" value="UniProtKB-KW"/>
</dbReference>
<dbReference type="SUPFAM" id="SSF47895">
    <property type="entry name" value="Transducin (alpha subunit), insertion domain"/>
    <property type="match status" value="1"/>
</dbReference>
<evidence type="ECO:0000256" key="4">
    <source>
        <dbReference type="ARBA" id="ARBA00023224"/>
    </source>
</evidence>
<dbReference type="PRINTS" id="PR00318">
    <property type="entry name" value="GPROTEINA"/>
</dbReference>
<dbReference type="GO" id="GO:0005525">
    <property type="term" value="F:GTP binding"/>
    <property type="evidence" value="ECO:0007669"/>
    <property type="project" value="UniProtKB-KW"/>
</dbReference>
<evidence type="ECO:0000313" key="10">
    <source>
        <dbReference type="Proteomes" id="UP000023152"/>
    </source>
</evidence>
<evidence type="ECO:0000256" key="7">
    <source>
        <dbReference type="SAM" id="MobiDB-lite"/>
    </source>
</evidence>
<dbReference type="GO" id="GO:0005737">
    <property type="term" value="C:cytoplasm"/>
    <property type="evidence" value="ECO:0007669"/>
    <property type="project" value="TreeGrafter"/>
</dbReference>
<protein>
    <submittedName>
        <fullName evidence="9">Uncharacterized protein</fullName>
    </submittedName>
</protein>
<reference evidence="9 10" key="1">
    <citation type="journal article" date="2013" name="Curr. Biol.">
        <title>The Genome of the Foraminiferan Reticulomyxa filosa.</title>
        <authorList>
            <person name="Glockner G."/>
            <person name="Hulsmann N."/>
            <person name="Schleicher M."/>
            <person name="Noegel A.A."/>
            <person name="Eichinger L."/>
            <person name="Gallinger C."/>
            <person name="Pawlowski J."/>
            <person name="Sierra R."/>
            <person name="Euteneuer U."/>
            <person name="Pillet L."/>
            <person name="Moustafa A."/>
            <person name="Platzer M."/>
            <person name="Groth M."/>
            <person name="Szafranski K."/>
            <person name="Schliwa M."/>
        </authorList>
    </citation>
    <scope>NUCLEOTIDE SEQUENCE [LARGE SCALE GENOMIC DNA]</scope>
</reference>